<accession>A0A542E1H7</accession>
<evidence type="ECO:0000256" key="1">
    <source>
        <dbReference type="ARBA" id="ARBA00022676"/>
    </source>
</evidence>
<evidence type="ECO:0000313" key="6">
    <source>
        <dbReference type="Proteomes" id="UP000317893"/>
    </source>
</evidence>
<evidence type="ECO:0000259" key="3">
    <source>
        <dbReference type="Pfam" id="PF00534"/>
    </source>
</evidence>
<dbReference type="CDD" id="cd03801">
    <property type="entry name" value="GT4_PimA-like"/>
    <property type="match status" value="1"/>
</dbReference>
<dbReference type="Pfam" id="PF00534">
    <property type="entry name" value="Glycos_transf_1"/>
    <property type="match status" value="1"/>
</dbReference>
<keyword evidence="1" id="KW-0328">Glycosyltransferase</keyword>
<reference evidence="5 6" key="1">
    <citation type="submission" date="2019-06" db="EMBL/GenBank/DDBJ databases">
        <title>Sequencing the genomes of 1000 actinobacteria strains.</title>
        <authorList>
            <person name="Klenk H.-P."/>
        </authorList>
    </citation>
    <scope>NUCLEOTIDE SEQUENCE [LARGE SCALE GENOMIC DNA]</scope>
    <source>
        <strain evidence="5 6">DSM 18607</strain>
    </source>
</reference>
<organism evidence="5 6">
    <name type="scientific">Lapillicoccus jejuensis</name>
    <dbReference type="NCBI Taxonomy" id="402171"/>
    <lineage>
        <taxon>Bacteria</taxon>
        <taxon>Bacillati</taxon>
        <taxon>Actinomycetota</taxon>
        <taxon>Actinomycetes</taxon>
        <taxon>Micrococcales</taxon>
        <taxon>Intrasporangiaceae</taxon>
        <taxon>Lapillicoccus</taxon>
    </lineage>
</organism>
<dbReference type="InterPro" id="IPR028098">
    <property type="entry name" value="Glyco_trans_4-like_N"/>
</dbReference>
<evidence type="ECO:0000256" key="2">
    <source>
        <dbReference type="ARBA" id="ARBA00022679"/>
    </source>
</evidence>
<sequence>MRILHVNKYLYRRGGAEGYMLDVAALQRRAGHEVELWGMHHPENLAPLPLEDTFASYVELEPAPGGLAGVAASLRMVWSREAERGVRAALERFRPDVVHCHNIYHQLSPSVLRPMRQAGVPVVMTLHDYKLACPSYQLLADGAPCEACVGHGTWHAAVKRCKGGSLAGSAVLAVESGLHRATGAYDAVDRLVCPSAFLAGVMRRQGIEDDRLRVVNNFTDVPPAAPRDDAGRDVVYAGRLSHEKGVEDAIRAVARTTGDTVLHVAGDGPLRASLEELARREAPGRVVFHGRLDAGELADLLRRSRALLLPARWHENQPMIILEAYAVGLPVVVTDLGGLPELVTDGEHGLVVPPRDPAALAAAVDRLVADPDLALAMGRAGRARLESGFGAETHLARLDEVYAAAAHRAEGAGTTDAATRSSA</sequence>
<dbReference type="SUPFAM" id="SSF53756">
    <property type="entry name" value="UDP-Glycosyltransferase/glycogen phosphorylase"/>
    <property type="match status" value="1"/>
</dbReference>
<name>A0A542E1H7_9MICO</name>
<dbReference type="PANTHER" id="PTHR45947:SF13">
    <property type="entry name" value="TRANSFERASE"/>
    <property type="match status" value="1"/>
</dbReference>
<dbReference type="Proteomes" id="UP000317893">
    <property type="component" value="Unassembled WGS sequence"/>
</dbReference>
<dbReference type="Pfam" id="PF13579">
    <property type="entry name" value="Glyco_trans_4_4"/>
    <property type="match status" value="1"/>
</dbReference>
<evidence type="ECO:0000313" key="5">
    <source>
        <dbReference type="EMBL" id="TQJ09196.1"/>
    </source>
</evidence>
<feature type="domain" description="Glycosyltransferase subfamily 4-like N-terminal" evidence="4">
    <location>
        <begin position="14"/>
        <end position="217"/>
    </location>
</feature>
<evidence type="ECO:0000259" key="4">
    <source>
        <dbReference type="Pfam" id="PF13579"/>
    </source>
</evidence>
<dbReference type="PANTHER" id="PTHR45947">
    <property type="entry name" value="SULFOQUINOVOSYL TRANSFERASE SQD2"/>
    <property type="match status" value="1"/>
</dbReference>
<protein>
    <submittedName>
        <fullName evidence="5">Glycosyltransferase involved in cell wall biosynthesis</fullName>
    </submittedName>
</protein>
<feature type="domain" description="Glycosyl transferase family 1" evidence="3">
    <location>
        <begin position="228"/>
        <end position="383"/>
    </location>
</feature>
<dbReference type="RefSeq" id="WP_170185654.1">
    <property type="nucleotide sequence ID" value="NZ_BAAAPR010000005.1"/>
</dbReference>
<dbReference type="InterPro" id="IPR050194">
    <property type="entry name" value="Glycosyltransferase_grp1"/>
</dbReference>
<keyword evidence="6" id="KW-1185">Reference proteome</keyword>
<keyword evidence="2 5" id="KW-0808">Transferase</keyword>
<dbReference type="GO" id="GO:0016757">
    <property type="term" value="F:glycosyltransferase activity"/>
    <property type="evidence" value="ECO:0007669"/>
    <property type="project" value="UniProtKB-KW"/>
</dbReference>
<dbReference type="Gene3D" id="3.40.50.2000">
    <property type="entry name" value="Glycogen Phosphorylase B"/>
    <property type="match status" value="2"/>
</dbReference>
<proteinExistence type="predicted"/>
<dbReference type="InterPro" id="IPR001296">
    <property type="entry name" value="Glyco_trans_1"/>
</dbReference>
<dbReference type="AlphaFoldDB" id="A0A542E1H7"/>
<gene>
    <name evidence="5" type="ORF">FB458_2304</name>
</gene>
<dbReference type="GO" id="GO:1901137">
    <property type="term" value="P:carbohydrate derivative biosynthetic process"/>
    <property type="evidence" value="ECO:0007669"/>
    <property type="project" value="UniProtKB-ARBA"/>
</dbReference>
<comment type="caution">
    <text evidence="5">The sequence shown here is derived from an EMBL/GenBank/DDBJ whole genome shotgun (WGS) entry which is preliminary data.</text>
</comment>
<dbReference type="EMBL" id="VFMN01000001">
    <property type="protein sequence ID" value="TQJ09196.1"/>
    <property type="molecule type" value="Genomic_DNA"/>
</dbReference>